<comment type="similarity">
    <text evidence="1">Belongs to the peptidase S8 family.</text>
</comment>
<dbReference type="CDD" id="cd02120">
    <property type="entry name" value="PA_subtilisin_like"/>
    <property type="match status" value="1"/>
</dbReference>
<keyword evidence="2" id="KW-0732">Signal</keyword>
<sequence>LDAVIKDGVDVLSLSFADTSIPFHDDSVAIGTFAAAQKGIFVSCAGGNGGPFKQSVTNEAPWVLTVGASTIDRRLRATAKLGNAQVFDGESKHQRNDFPTGKMLPLVYSASCLKLFDVKGKVVLCDGSKDIYPFNQASKVKDAGGAAAILANLEQDGFTTFAEAHVLQLQNCRIWLARK</sequence>
<protein>
    <submittedName>
        <fullName evidence="4">Subtilisin-like protease sdd1</fullName>
    </submittedName>
</protein>
<dbReference type="Proteomes" id="UP000653305">
    <property type="component" value="Unassembled WGS sequence"/>
</dbReference>
<name>A0A830C886_9LAMI</name>
<accession>A0A830C886</accession>
<dbReference type="EMBL" id="BMAC01000391">
    <property type="protein sequence ID" value="GFP95489.1"/>
    <property type="molecule type" value="Genomic_DNA"/>
</dbReference>
<keyword evidence="4" id="KW-0378">Hydrolase</keyword>
<proteinExistence type="inferred from homology"/>
<dbReference type="AlphaFoldDB" id="A0A830C886"/>
<dbReference type="InterPro" id="IPR003137">
    <property type="entry name" value="PA_domain"/>
</dbReference>
<evidence type="ECO:0000256" key="2">
    <source>
        <dbReference type="ARBA" id="ARBA00022729"/>
    </source>
</evidence>
<dbReference type="GO" id="GO:0006508">
    <property type="term" value="P:proteolysis"/>
    <property type="evidence" value="ECO:0007669"/>
    <property type="project" value="UniProtKB-KW"/>
</dbReference>
<dbReference type="OrthoDB" id="4803627at2759"/>
<evidence type="ECO:0000313" key="4">
    <source>
        <dbReference type="EMBL" id="GFP95489.1"/>
    </source>
</evidence>
<dbReference type="InterPro" id="IPR036852">
    <property type="entry name" value="Peptidase_S8/S53_dom_sf"/>
</dbReference>
<gene>
    <name evidence="4" type="ORF">PHJA_001693200</name>
</gene>
<dbReference type="InterPro" id="IPR045051">
    <property type="entry name" value="SBT"/>
</dbReference>
<reference evidence="4" key="1">
    <citation type="submission" date="2020-07" db="EMBL/GenBank/DDBJ databases">
        <title>Ethylene signaling mediates host invasion by parasitic plants.</title>
        <authorList>
            <person name="Yoshida S."/>
        </authorList>
    </citation>
    <scope>NUCLEOTIDE SEQUENCE</scope>
    <source>
        <strain evidence="4">Okayama</strain>
    </source>
</reference>
<keyword evidence="5" id="KW-1185">Reference proteome</keyword>
<feature type="non-terminal residue" evidence="4">
    <location>
        <position position="1"/>
    </location>
</feature>
<organism evidence="4 5">
    <name type="scientific">Phtheirospermum japonicum</name>
    <dbReference type="NCBI Taxonomy" id="374723"/>
    <lineage>
        <taxon>Eukaryota</taxon>
        <taxon>Viridiplantae</taxon>
        <taxon>Streptophyta</taxon>
        <taxon>Embryophyta</taxon>
        <taxon>Tracheophyta</taxon>
        <taxon>Spermatophyta</taxon>
        <taxon>Magnoliopsida</taxon>
        <taxon>eudicotyledons</taxon>
        <taxon>Gunneridae</taxon>
        <taxon>Pentapetalae</taxon>
        <taxon>asterids</taxon>
        <taxon>lamiids</taxon>
        <taxon>Lamiales</taxon>
        <taxon>Orobanchaceae</taxon>
        <taxon>Orobanchaceae incertae sedis</taxon>
        <taxon>Phtheirospermum</taxon>
    </lineage>
</organism>
<dbReference type="SUPFAM" id="SSF52743">
    <property type="entry name" value="Subtilisin-like"/>
    <property type="match status" value="1"/>
</dbReference>
<evidence type="ECO:0000259" key="3">
    <source>
        <dbReference type="Pfam" id="PF02225"/>
    </source>
</evidence>
<dbReference type="Gene3D" id="3.40.50.200">
    <property type="entry name" value="Peptidase S8/S53 domain"/>
    <property type="match status" value="1"/>
</dbReference>
<dbReference type="Pfam" id="PF02225">
    <property type="entry name" value="PA"/>
    <property type="match status" value="1"/>
</dbReference>
<dbReference type="GO" id="GO:0004252">
    <property type="term" value="F:serine-type endopeptidase activity"/>
    <property type="evidence" value="ECO:0007669"/>
    <property type="project" value="InterPro"/>
</dbReference>
<evidence type="ECO:0000313" key="5">
    <source>
        <dbReference type="Proteomes" id="UP000653305"/>
    </source>
</evidence>
<keyword evidence="4" id="KW-0645">Protease</keyword>
<comment type="caution">
    <text evidence="4">The sequence shown here is derived from an EMBL/GenBank/DDBJ whole genome shotgun (WGS) entry which is preliminary data.</text>
</comment>
<dbReference type="PANTHER" id="PTHR10795">
    <property type="entry name" value="PROPROTEIN CONVERTASE SUBTILISIN/KEXIN"/>
    <property type="match status" value="1"/>
</dbReference>
<feature type="domain" description="PA" evidence="3">
    <location>
        <begin position="105"/>
        <end position="156"/>
    </location>
</feature>
<evidence type="ECO:0000256" key="1">
    <source>
        <dbReference type="ARBA" id="ARBA00011073"/>
    </source>
</evidence>